<organism evidence="1 2">
    <name type="scientific">Euplotes crassus</name>
    <dbReference type="NCBI Taxonomy" id="5936"/>
    <lineage>
        <taxon>Eukaryota</taxon>
        <taxon>Sar</taxon>
        <taxon>Alveolata</taxon>
        <taxon>Ciliophora</taxon>
        <taxon>Intramacronucleata</taxon>
        <taxon>Spirotrichea</taxon>
        <taxon>Hypotrichia</taxon>
        <taxon>Euplotida</taxon>
        <taxon>Euplotidae</taxon>
        <taxon>Moneuplotes</taxon>
    </lineage>
</organism>
<accession>A0AAD1X5T8</accession>
<dbReference type="AlphaFoldDB" id="A0AAD1X5T8"/>
<keyword evidence="2" id="KW-1185">Reference proteome</keyword>
<protein>
    <submittedName>
        <fullName evidence="1">Uncharacterized protein</fullName>
    </submittedName>
</protein>
<evidence type="ECO:0000313" key="1">
    <source>
        <dbReference type="EMBL" id="CAI2359867.1"/>
    </source>
</evidence>
<evidence type="ECO:0000313" key="2">
    <source>
        <dbReference type="Proteomes" id="UP001295684"/>
    </source>
</evidence>
<sequence length="65" mass="7783">MNSFRNIRDDLVKQHFDQPLVFLLIPSSFPNISQYRFRVMVSSCYCSSTWELFSNFIPFLAMSFY</sequence>
<proteinExistence type="predicted"/>
<comment type="caution">
    <text evidence="1">The sequence shown here is derived from an EMBL/GenBank/DDBJ whole genome shotgun (WGS) entry which is preliminary data.</text>
</comment>
<dbReference type="Proteomes" id="UP001295684">
    <property type="component" value="Unassembled WGS sequence"/>
</dbReference>
<gene>
    <name evidence="1" type="ORF">ECRASSUSDP1_LOCUS1161</name>
</gene>
<reference evidence="1" key="1">
    <citation type="submission" date="2023-07" db="EMBL/GenBank/DDBJ databases">
        <authorList>
            <consortium name="AG Swart"/>
            <person name="Singh M."/>
            <person name="Singh A."/>
            <person name="Seah K."/>
            <person name="Emmerich C."/>
        </authorList>
    </citation>
    <scope>NUCLEOTIDE SEQUENCE</scope>
    <source>
        <strain evidence="1">DP1</strain>
    </source>
</reference>
<name>A0AAD1X5T8_EUPCR</name>
<dbReference type="EMBL" id="CAMPGE010001098">
    <property type="protein sequence ID" value="CAI2359867.1"/>
    <property type="molecule type" value="Genomic_DNA"/>
</dbReference>